<dbReference type="KEGG" id="ppsc:EHS13_20155"/>
<protein>
    <submittedName>
        <fullName evidence="2">XRE family transcriptional regulator</fullName>
    </submittedName>
</protein>
<evidence type="ECO:0000313" key="3">
    <source>
        <dbReference type="Proteomes" id="UP000426246"/>
    </source>
</evidence>
<dbReference type="GO" id="GO:0003677">
    <property type="term" value="F:DNA binding"/>
    <property type="evidence" value="ECO:0007669"/>
    <property type="project" value="InterPro"/>
</dbReference>
<dbReference type="Pfam" id="PF13443">
    <property type="entry name" value="HTH_26"/>
    <property type="match status" value="1"/>
</dbReference>
<dbReference type="Proteomes" id="UP000426246">
    <property type="component" value="Chromosome"/>
</dbReference>
<dbReference type="InterPro" id="IPR001387">
    <property type="entry name" value="Cro/C1-type_HTH"/>
</dbReference>
<dbReference type="Gene3D" id="1.10.260.40">
    <property type="entry name" value="lambda repressor-like DNA-binding domains"/>
    <property type="match status" value="1"/>
</dbReference>
<evidence type="ECO:0000313" key="2">
    <source>
        <dbReference type="EMBL" id="QGQ97032.1"/>
    </source>
</evidence>
<dbReference type="EMBL" id="CP034235">
    <property type="protein sequence ID" value="QGQ97032.1"/>
    <property type="molecule type" value="Genomic_DNA"/>
</dbReference>
<sequence>MQKVFVVTQIEIGHCLLDKCLRLARMKRKDLVKKTGISKQRLSEYSTKKTVMTVETMYTIALAIGCEEKDLYERNVVKKLWQEGN</sequence>
<dbReference type="PROSITE" id="PS50943">
    <property type="entry name" value="HTH_CROC1"/>
    <property type="match status" value="1"/>
</dbReference>
<dbReference type="RefSeq" id="WP_155702132.1">
    <property type="nucleotide sequence ID" value="NZ_CP034235.1"/>
</dbReference>
<name>A0A6B8RMW3_9BACL</name>
<keyword evidence="3" id="KW-1185">Reference proteome</keyword>
<dbReference type="SUPFAM" id="SSF47413">
    <property type="entry name" value="lambda repressor-like DNA-binding domains"/>
    <property type="match status" value="1"/>
</dbReference>
<accession>A0A6B8RMW3</accession>
<dbReference type="InterPro" id="IPR010982">
    <property type="entry name" value="Lambda_DNA-bd_dom_sf"/>
</dbReference>
<dbReference type="AlphaFoldDB" id="A0A6B8RMW3"/>
<gene>
    <name evidence="2" type="ORF">EHS13_20155</name>
</gene>
<evidence type="ECO:0000259" key="1">
    <source>
        <dbReference type="PROSITE" id="PS50943"/>
    </source>
</evidence>
<feature type="domain" description="HTH cro/C1-type" evidence="1">
    <location>
        <begin position="21"/>
        <end position="71"/>
    </location>
</feature>
<reference evidence="3" key="1">
    <citation type="submission" date="2018-11" db="EMBL/GenBank/DDBJ databases">
        <title>Complete genome sequence of Paenibacillus sp. ML311-T8.</title>
        <authorList>
            <person name="Nam Y.-D."/>
            <person name="Kang J."/>
            <person name="Chung W.-H."/>
            <person name="Park Y.S."/>
        </authorList>
    </citation>
    <scope>NUCLEOTIDE SEQUENCE [LARGE SCALE GENOMIC DNA]</scope>
    <source>
        <strain evidence="3">ML311-T8</strain>
    </source>
</reference>
<proteinExistence type="predicted"/>
<organism evidence="2 3">
    <name type="scientific">Paenibacillus psychroresistens</name>
    <dbReference type="NCBI Taxonomy" id="1778678"/>
    <lineage>
        <taxon>Bacteria</taxon>
        <taxon>Bacillati</taxon>
        <taxon>Bacillota</taxon>
        <taxon>Bacilli</taxon>
        <taxon>Bacillales</taxon>
        <taxon>Paenibacillaceae</taxon>
        <taxon>Paenibacillus</taxon>
    </lineage>
</organism>